<reference evidence="2" key="1">
    <citation type="submission" date="2018-03" db="EMBL/GenBank/DDBJ databases">
        <title>Gramella fulva sp. nov., isolated from a dry surface of tidal flat.</title>
        <authorList>
            <person name="Hwang S.H."/>
            <person name="Hwang W.M."/>
            <person name="Kang K."/>
            <person name="Ahn T.-Y."/>
        </authorList>
    </citation>
    <scope>NUCLEOTIDE SEQUENCE [LARGE SCALE GENOMIC DNA]</scope>
    <source>
        <strain evidence="2">SH35</strain>
    </source>
</reference>
<dbReference type="EMBL" id="CP028136">
    <property type="protein sequence ID" value="AVR46821.1"/>
    <property type="molecule type" value="Genomic_DNA"/>
</dbReference>
<name>A0A2R3Z968_9FLAO</name>
<gene>
    <name evidence="1" type="ORF">C7S20_17000</name>
</gene>
<proteinExistence type="predicted"/>
<dbReference type="Proteomes" id="UP000241507">
    <property type="component" value="Chromosome"/>
</dbReference>
<evidence type="ECO:0000313" key="1">
    <source>
        <dbReference type="EMBL" id="AVR46821.1"/>
    </source>
</evidence>
<dbReference type="RefSeq" id="WP_107013592.1">
    <property type="nucleotide sequence ID" value="NZ_CP028136.1"/>
</dbReference>
<dbReference type="OrthoDB" id="1523398at2"/>
<sequence>MATKTIAILAESWKISPELLKVLDKPKLRLLFVAKDEDNKKGLIEVLKPLELNAEIDFTSCEKEGCWEADRIVVLKPEQPSVELIEKIKEVATQKPVWVISEDPEATKQVDLKQLLPNSRVIEIGLKEKTQEISLCGKDAEAKSEIRQFFENSDYQIKE</sequence>
<organism evidence="1 2">
    <name type="scientific">Christiangramia fulva</name>
    <dbReference type="NCBI Taxonomy" id="2126553"/>
    <lineage>
        <taxon>Bacteria</taxon>
        <taxon>Pseudomonadati</taxon>
        <taxon>Bacteroidota</taxon>
        <taxon>Flavobacteriia</taxon>
        <taxon>Flavobacteriales</taxon>
        <taxon>Flavobacteriaceae</taxon>
        <taxon>Christiangramia</taxon>
    </lineage>
</organism>
<keyword evidence="2" id="KW-1185">Reference proteome</keyword>
<accession>A0A2R3Z968</accession>
<protein>
    <submittedName>
        <fullName evidence="1">Uncharacterized protein</fullName>
    </submittedName>
</protein>
<evidence type="ECO:0000313" key="2">
    <source>
        <dbReference type="Proteomes" id="UP000241507"/>
    </source>
</evidence>
<dbReference type="KEGG" id="grs:C7S20_17000"/>
<dbReference type="AlphaFoldDB" id="A0A2R3Z968"/>
<dbReference type="Gene3D" id="3.40.50.720">
    <property type="entry name" value="NAD(P)-binding Rossmann-like Domain"/>
    <property type="match status" value="1"/>
</dbReference>